<dbReference type="PANTHER" id="PTHR12608:SF1">
    <property type="entry name" value="TRANSMEMBRANE PROTEIN 165"/>
    <property type="match status" value="1"/>
</dbReference>
<name>A0A446ZEY1_ACICA</name>
<protein>
    <recommendedName>
        <fullName evidence="6">GDT1 family protein</fullName>
    </recommendedName>
</protein>
<evidence type="ECO:0000256" key="2">
    <source>
        <dbReference type="ARBA" id="ARBA00009190"/>
    </source>
</evidence>
<sequence>MGIYASQRNDMQEFLISTSIVALAEMGDKTQLLALLLSARFRKPIPILIAILLATLINHGISAVLGQWITTVLSPEILVWVLAGGFIGMAFWMLIPDKLDDETDSINRWQKFGVFGATFILFFLAEIGDKTQIATVALAARYDSIFWVMLGTTLGMMIANAPAVFIGNKLAERLSISLIHKIGAAIFLIVGISTLAQHYFF</sequence>
<evidence type="ECO:0000256" key="5">
    <source>
        <dbReference type="ARBA" id="ARBA00023136"/>
    </source>
</evidence>
<feature type="transmembrane region" description="Helical" evidence="6">
    <location>
        <begin position="145"/>
        <end position="166"/>
    </location>
</feature>
<evidence type="ECO:0000313" key="8">
    <source>
        <dbReference type="Proteomes" id="UP000294355"/>
    </source>
</evidence>
<dbReference type="PANTHER" id="PTHR12608">
    <property type="entry name" value="TRANSMEMBRANE PROTEIN HTP-1 RELATED"/>
    <property type="match status" value="1"/>
</dbReference>
<keyword evidence="4 6" id="KW-1133">Transmembrane helix</keyword>
<keyword evidence="5 6" id="KW-0472">Membrane</keyword>
<accession>A0A446ZEY1</accession>
<dbReference type="Proteomes" id="UP000294355">
    <property type="component" value="Chromosome"/>
</dbReference>
<feature type="transmembrane region" description="Helical" evidence="6">
    <location>
        <begin position="178"/>
        <end position="200"/>
    </location>
</feature>
<dbReference type="EMBL" id="LS999521">
    <property type="protein sequence ID" value="VAX43030.1"/>
    <property type="molecule type" value="Genomic_DNA"/>
</dbReference>
<feature type="transmembrane region" description="Helical" evidence="6">
    <location>
        <begin position="45"/>
        <end position="65"/>
    </location>
</feature>
<feature type="transmembrane region" description="Helical" evidence="6">
    <location>
        <begin position="108"/>
        <end position="125"/>
    </location>
</feature>
<comment type="similarity">
    <text evidence="2 6">Belongs to the GDT1 family.</text>
</comment>
<dbReference type="AlphaFoldDB" id="A0A446ZEY1"/>
<dbReference type="Pfam" id="PF01169">
    <property type="entry name" value="GDT1"/>
    <property type="match status" value="2"/>
</dbReference>
<dbReference type="GO" id="GO:0016020">
    <property type="term" value="C:membrane"/>
    <property type="evidence" value="ECO:0007669"/>
    <property type="project" value="UniProtKB-SubCell"/>
</dbReference>
<evidence type="ECO:0000256" key="6">
    <source>
        <dbReference type="RuleBase" id="RU365102"/>
    </source>
</evidence>
<evidence type="ECO:0000256" key="3">
    <source>
        <dbReference type="ARBA" id="ARBA00022692"/>
    </source>
</evidence>
<dbReference type="GO" id="GO:0046873">
    <property type="term" value="F:metal ion transmembrane transporter activity"/>
    <property type="evidence" value="ECO:0007669"/>
    <property type="project" value="InterPro"/>
</dbReference>
<dbReference type="InterPro" id="IPR001727">
    <property type="entry name" value="GDT1-like"/>
</dbReference>
<gene>
    <name evidence="7" type="ORF">AC2117_00159</name>
</gene>
<reference evidence="7 8" key="1">
    <citation type="submission" date="2018-08" db="EMBL/GenBank/DDBJ databases">
        <authorList>
            <person name="Gonzaga-Molto A."/>
        </authorList>
    </citation>
    <scope>NUCLEOTIDE SEQUENCE [LARGE SCALE GENOMIC DNA]</scope>
    <source>
        <strain evidence="7">Acinetobacter calcoaceticus str. 2117</strain>
    </source>
</reference>
<evidence type="ECO:0000256" key="1">
    <source>
        <dbReference type="ARBA" id="ARBA00004141"/>
    </source>
</evidence>
<feature type="transmembrane region" description="Helical" evidence="6">
    <location>
        <begin position="77"/>
        <end position="96"/>
    </location>
</feature>
<evidence type="ECO:0000313" key="7">
    <source>
        <dbReference type="EMBL" id="VAX43030.1"/>
    </source>
</evidence>
<comment type="subcellular location">
    <subcellularLocation>
        <location evidence="1 6">Membrane</location>
        <topology evidence="1 6">Multi-pass membrane protein</topology>
    </subcellularLocation>
</comment>
<proteinExistence type="inferred from homology"/>
<evidence type="ECO:0000256" key="4">
    <source>
        <dbReference type="ARBA" id="ARBA00022989"/>
    </source>
</evidence>
<organism evidence="7 8">
    <name type="scientific">Acinetobacter calcoaceticus</name>
    <dbReference type="NCBI Taxonomy" id="471"/>
    <lineage>
        <taxon>Bacteria</taxon>
        <taxon>Pseudomonadati</taxon>
        <taxon>Pseudomonadota</taxon>
        <taxon>Gammaproteobacteria</taxon>
        <taxon>Moraxellales</taxon>
        <taxon>Moraxellaceae</taxon>
        <taxon>Acinetobacter</taxon>
        <taxon>Acinetobacter calcoaceticus/baumannii complex</taxon>
    </lineage>
</organism>
<keyword evidence="3 6" id="KW-0812">Transmembrane</keyword>